<keyword evidence="5" id="KW-1185">Reference proteome</keyword>
<keyword evidence="3" id="KW-0998">Cell outer membrane</keyword>
<protein>
    <submittedName>
        <fullName evidence="4">Uncharacterized protein</fullName>
    </submittedName>
</protein>
<comment type="subcellular location">
    <subcellularLocation>
        <location evidence="1">Cell outer membrane</location>
    </subcellularLocation>
</comment>
<dbReference type="GO" id="GO:0009279">
    <property type="term" value="C:cell outer membrane"/>
    <property type="evidence" value="ECO:0007669"/>
    <property type="project" value="UniProtKB-SubCell"/>
</dbReference>
<accession>A0A0F3IK62</accession>
<sequence>MEMDIQSKRKINNLFINTTSRDPSFLYAFRSSFDITSQIEMDWWLRYTSPASGIFTTQAIPSYVTLDMRLAWQPVKQLELAFIANNLNNDHHAEFYDAVALNPLHVERMFWLQAHVKF</sequence>
<reference evidence="4 5" key="2">
    <citation type="journal article" date="2016" name="Microb. Ecol.">
        <title>Genome Characteristics of a Novel Type I Methanotroph (Sn10-6) Isolated from a Flooded Indian Rice Field.</title>
        <authorList>
            <person name="Rahalkar M.C."/>
            <person name="Pandit P.S."/>
            <person name="Dhakephalkar P.K."/>
            <person name="Pore S."/>
            <person name="Arora P."/>
            <person name="Kapse N."/>
        </authorList>
    </citation>
    <scope>NUCLEOTIDE SEQUENCE [LARGE SCALE GENOMIC DNA]</scope>
    <source>
        <strain evidence="4 5">Sn10-6</strain>
    </source>
</reference>
<organism evidence="4 5">
    <name type="scientific">Methylocucumis oryzae</name>
    <dbReference type="NCBI Taxonomy" id="1632867"/>
    <lineage>
        <taxon>Bacteria</taxon>
        <taxon>Pseudomonadati</taxon>
        <taxon>Pseudomonadota</taxon>
        <taxon>Gammaproteobacteria</taxon>
        <taxon>Methylococcales</taxon>
        <taxon>Methylococcaceae</taxon>
        <taxon>Methylocucumis</taxon>
    </lineage>
</organism>
<dbReference type="Gene3D" id="2.40.170.20">
    <property type="entry name" value="TonB-dependent receptor, beta-barrel domain"/>
    <property type="match status" value="1"/>
</dbReference>
<reference evidence="5" key="1">
    <citation type="submission" date="2015-03" db="EMBL/GenBank/DDBJ databases">
        <title>Draft genome sequence of a novel methanotroph (Sn10-6) isolated from flooded ricefield rhizosphere in India.</title>
        <authorList>
            <person name="Pandit P.S."/>
            <person name="Pore S.D."/>
            <person name="Arora P."/>
            <person name="Kapse N.G."/>
            <person name="Dhakephalkar P.K."/>
            <person name="Rahalkar M.C."/>
        </authorList>
    </citation>
    <scope>NUCLEOTIDE SEQUENCE [LARGE SCALE GENOMIC DNA]</scope>
    <source>
        <strain evidence="5">Sn10-6</strain>
    </source>
</reference>
<dbReference type="SUPFAM" id="SSF56935">
    <property type="entry name" value="Porins"/>
    <property type="match status" value="1"/>
</dbReference>
<evidence type="ECO:0000256" key="3">
    <source>
        <dbReference type="ARBA" id="ARBA00023237"/>
    </source>
</evidence>
<evidence type="ECO:0000256" key="1">
    <source>
        <dbReference type="ARBA" id="ARBA00004442"/>
    </source>
</evidence>
<evidence type="ECO:0000256" key="2">
    <source>
        <dbReference type="ARBA" id="ARBA00023136"/>
    </source>
</evidence>
<dbReference type="EMBL" id="LAJX01000146">
    <property type="protein sequence ID" value="KJV05974.1"/>
    <property type="molecule type" value="Genomic_DNA"/>
</dbReference>
<comment type="caution">
    <text evidence="4">The sequence shown here is derived from an EMBL/GenBank/DDBJ whole genome shotgun (WGS) entry which is preliminary data.</text>
</comment>
<name>A0A0F3IK62_9GAMM</name>
<dbReference type="Proteomes" id="UP000033684">
    <property type="component" value="Unassembled WGS sequence"/>
</dbReference>
<evidence type="ECO:0000313" key="5">
    <source>
        <dbReference type="Proteomes" id="UP000033684"/>
    </source>
</evidence>
<evidence type="ECO:0000313" key="4">
    <source>
        <dbReference type="EMBL" id="KJV05974.1"/>
    </source>
</evidence>
<proteinExistence type="predicted"/>
<dbReference type="InterPro" id="IPR036942">
    <property type="entry name" value="Beta-barrel_TonB_sf"/>
</dbReference>
<dbReference type="AlphaFoldDB" id="A0A0F3IK62"/>
<keyword evidence="2" id="KW-0472">Membrane</keyword>
<gene>
    <name evidence="4" type="ORF">VZ94_14350</name>
</gene>